<name>A0ABY4A542_9BURK</name>
<dbReference type="Proteomes" id="UP000831532">
    <property type="component" value="Chromosome"/>
</dbReference>
<evidence type="ECO:0008006" key="4">
    <source>
        <dbReference type="Google" id="ProtNLM"/>
    </source>
</evidence>
<feature type="signal peptide" evidence="1">
    <location>
        <begin position="1"/>
        <end position="15"/>
    </location>
</feature>
<feature type="chain" id="PRO_5046014377" description="Nuclease" evidence="1">
    <location>
        <begin position="16"/>
        <end position="142"/>
    </location>
</feature>
<keyword evidence="3" id="KW-1185">Reference proteome</keyword>
<proteinExistence type="predicted"/>
<gene>
    <name evidence="2" type="ORF">INH39_31190</name>
</gene>
<evidence type="ECO:0000313" key="3">
    <source>
        <dbReference type="Proteomes" id="UP000831532"/>
    </source>
</evidence>
<sequence length="142" mass="15189">MIMVALLACAVPASACDITPITIADYVHGAANGRVVFVGGVVSPAAQKTDGVLIEDVTVRVVRVFGKSNLPPTLPVLNRVSGGMNPCGMRDLSARTGDQWLIFGQRDAQRVYPDLQLSRKLVNGHIDQLLLRQIMPSLPSAK</sequence>
<organism evidence="2 3">
    <name type="scientific">Massilia violaceinigra</name>
    <dbReference type="NCBI Taxonomy" id="2045208"/>
    <lineage>
        <taxon>Bacteria</taxon>
        <taxon>Pseudomonadati</taxon>
        <taxon>Pseudomonadota</taxon>
        <taxon>Betaproteobacteria</taxon>
        <taxon>Burkholderiales</taxon>
        <taxon>Oxalobacteraceae</taxon>
        <taxon>Telluria group</taxon>
        <taxon>Massilia</taxon>
    </lineage>
</organism>
<dbReference type="RefSeq" id="WP_243491053.1">
    <property type="nucleotide sequence ID" value="NZ_CP063361.1"/>
</dbReference>
<evidence type="ECO:0000313" key="2">
    <source>
        <dbReference type="EMBL" id="UOD29788.1"/>
    </source>
</evidence>
<dbReference type="EMBL" id="CP063361">
    <property type="protein sequence ID" value="UOD29788.1"/>
    <property type="molecule type" value="Genomic_DNA"/>
</dbReference>
<reference evidence="2 3" key="1">
    <citation type="submission" date="2020-10" db="EMBL/GenBank/DDBJ databases">
        <title>Genome analysis of Massilia species.</title>
        <authorList>
            <person name="Jung D.-H."/>
        </authorList>
    </citation>
    <scope>NUCLEOTIDE SEQUENCE [LARGE SCALE GENOMIC DNA]</scope>
    <source>
        <strain evidence="3">sipir</strain>
    </source>
</reference>
<accession>A0ABY4A542</accession>
<protein>
    <recommendedName>
        <fullName evidence="4">Nuclease</fullName>
    </recommendedName>
</protein>
<evidence type="ECO:0000256" key="1">
    <source>
        <dbReference type="SAM" id="SignalP"/>
    </source>
</evidence>
<keyword evidence="1" id="KW-0732">Signal</keyword>